<dbReference type="Proteomes" id="UP000654075">
    <property type="component" value="Unassembled WGS sequence"/>
</dbReference>
<protein>
    <submittedName>
        <fullName evidence="1">Uncharacterized protein</fullName>
    </submittedName>
</protein>
<dbReference type="AlphaFoldDB" id="A0A813DT53"/>
<evidence type="ECO:0000313" key="1">
    <source>
        <dbReference type="EMBL" id="CAE8588588.1"/>
    </source>
</evidence>
<proteinExistence type="predicted"/>
<feature type="non-terminal residue" evidence="1">
    <location>
        <position position="1"/>
    </location>
</feature>
<comment type="caution">
    <text evidence="1">The sequence shown here is derived from an EMBL/GenBank/DDBJ whole genome shotgun (WGS) entry which is preliminary data.</text>
</comment>
<keyword evidence="2" id="KW-1185">Reference proteome</keyword>
<accession>A0A813DT53</accession>
<name>A0A813DT53_POLGL</name>
<dbReference type="EMBL" id="CAJNNV010003229">
    <property type="protein sequence ID" value="CAE8588588.1"/>
    <property type="molecule type" value="Genomic_DNA"/>
</dbReference>
<feature type="non-terminal residue" evidence="1">
    <location>
        <position position="118"/>
    </location>
</feature>
<gene>
    <name evidence="1" type="ORF">PGLA1383_LOCUS7383</name>
</gene>
<sequence length="118" mass="13075">RGGQRWHCNCQVPDQVRATIRDFGCAVEGRPTVDHIYGGRGWREEAPREVPCCFAWGRRQDLLGQCHSAGSAAECDQLVQVLLCICPSGSAERAGRLGPDVGWETTQHRHQCYSLPQA</sequence>
<reference evidence="1" key="1">
    <citation type="submission" date="2021-02" db="EMBL/GenBank/DDBJ databases">
        <authorList>
            <person name="Dougan E. K."/>
            <person name="Rhodes N."/>
            <person name="Thang M."/>
            <person name="Chan C."/>
        </authorList>
    </citation>
    <scope>NUCLEOTIDE SEQUENCE</scope>
</reference>
<organism evidence="1 2">
    <name type="scientific">Polarella glacialis</name>
    <name type="common">Dinoflagellate</name>
    <dbReference type="NCBI Taxonomy" id="89957"/>
    <lineage>
        <taxon>Eukaryota</taxon>
        <taxon>Sar</taxon>
        <taxon>Alveolata</taxon>
        <taxon>Dinophyceae</taxon>
        <taxon>Suessiales</taxon>
        <taxon>Suessiaceae</taxon>
        <taxon>Polarella</taxon>
    </lineage>
</organism>
<evidence type="ECO:0000313" key="2">
    <source>
        <dbReference type="Proteomes" id="UP000654075"/>
    </source>
</evidence>